<evidence type="ECO:0000259" key="7">
    <source>
        <dbReference type="Pfam" id="PF04321"/>
    </source>
</evidence>
<evidence type="ECO:0000256" key="5">
    <source>
        <dbReference type="ARBA" id="ARBA00048200"/>
    </source>
</evidence>
<comment type="similarity">
    <text evidence="2 6">Belongs to the dTDP-4-dehydrorhamnose reductase family.</text>
</comment>
<sequence length="293" mass="32028">MNTTLRILIIGQNGQVSRALQSRLAGMGELIVRGSSELDLAHPDLIHSPIDALKPDLIINAAAHTAVDQAESEPALAFAINAIAPGVLAQVAVKLGVPLIHYSTDYVFDGRKPTPYTEDDMPNPLSVYGRSKLAGEDAIRQAAGQHLILRTSWVYSTEGRNFLLTMQRLLQEKPQLRVVADQIGAPTWAGTIADSTAKLIERWRAGQSGAWGTYHLTARGETSWFGFAQAIGEHLIEQHKPCAELEPIPSSAYPTPASRPLNSRLDCTRLFQEWGVSQPDWRSALHQCLAEQA</sequence>
<proteinExistence type="inferred from homology"/>
<reference evidence="8 9" key="1">
    <citation type="journal article" date="2019" name="Front. Microbiol.">
        <title>In silico and Genetic Analyses of Cyclic Lipopeptide Synthetic Gene Clusters in Pseudomonas sp. 11K1.</title>
        <authorList>
            <person name="Zhao H."/>
            <person name="Liu Y.P."/>
            <person name="Zhang L.Q."/>
        </authorList>
    </citation>
    <scope>NUCLEOTIDE SEQUENCE [LARGE SCALE GENOMIC DNA]</scope>
    <source>
        <strain evidence="8 9">11K1</strain>
    </source>
</reference>
<dbReference type="InterPro" id="IPR029903">
    <property type="entry name" value="RmlD-like-bd"/>
</dbReference>
<dbReference type="UniPathway" id="UPA00124"/>
<comment type="function">
    <text evidence="6">Catalyzes the reduction of dTDP-6-deoxy-L-lyxo-4-hexulose to yield dTDP-L-rhamnose.</text>
</comment>
<keyword evidence="6 8" id="KW-0560">Oxidoreductase</keyword>
<comment type="pathway">
    <text evidence="1 6">Carbohydrate biosynthesis; dTDP-L-rhamnose biosynthesis.</text>
</comment>
<dbReference type="OrthoDB" id="9803892at2"/>
<comment type="cofactor">
    <cofactor evidence="6">
        <name>Mg(2+)</name>
        <dbReference type="ChEBI" id="CHEBI:18420"/>
    </cofactor>
    <text evidence="6">Binds 1 Mg(2+) ion per monomer.</text>
</comment>
<organism evidence="8 9">
    <name type="scientific">Pseudomonas viciae</name>
    <dbReference type="NCBI Taxonomy" id="2505979"/>
    <lineage>
        <taxon>Bacteria</taxon>
        <taxon>Pseudomonadati</taxon>
        <taxon>Pseudomonadota</taxon>
        <taxon>Gammaproteobacteria</taxon>
        <taxon>Pseudomonadales</taxon>
        <taxon>Pseudomonadaceae</taxon>
        <taxon>Pseudomonas</taxon>
    </lineage>
</organism>
<dbReference type="Proteomes" id="UP000296468">
    <property type="component" value="Chromosome"/>
</dbReference>
<evidence type="ECO:0000256" key="1">
    <source>
        <dbReference type="ARBA" id="ARBA00004781"/>
    </source>
</evidence>
<dbReference type="GO" id="GO:0005829">
    <property type="term" value="C:cytosol"/>
    <property type="evidence" value="ECO:0007669"/>
    <property type="project" value="TreeGrafter"/>
</dbReference>
<protein>
    <recommendedName>
        <fullName evidence="4 6">dTDP-4-dehydrorhamnose reductase</fullName>
        <ecNumber evidence="3 6">1.1.1.133</ecNumber>
    </recommendedName>
</protein>
<evidence type="ECO:0000256" key="3">
    <source>
        <dbReference type="ARBA" id="ARBA00012929"/>
    </source>
</evidence>
<dbReference type="SUPFAM" id="SSF51735">
    <property type="entry name" value="NAD(P)-binding Rossmann-fold domains"/>
    <property type="match status" value="1"/>
</dbReference>
<dbReference type="GO" id="GO:0009243">
    <property type="term" value="P:O antigen biosynthetic process"/>
    <property type="evidence" value="ECO:0007669"/>
    <property type="project" value="UniProtKB-UniPathway"/>
</dbReference>
<dbReference type="InterPro" id="IPR005913">
    <property type="entry name" value="dTDP_dehydrorham_reduct"/>
</dbReference>
<dbReference type="Pfam" id="PF04321">
    <property type="entry name" value="RmlD_sub_bind"/>
    <property type="match status" value="1"/>
</dbReference>
<gene>
    <name evidence="8" type="primary">rfbD</name>
    <name evidence="8" type="ORF">EPZ47_01405</name>
</gene>
<dbReference type="KEGG" id="pvk:EPZ47_01405"/>
<dbReference type="Gene3D" id="3.40.50.720">
    <property type="entry name" value="NAD(P)-binding Rossmann-like Domain"/>
    <property type="match status" value="1"/>
</dbReference>
<evidence type="ECO:0000313" key="9">
    <source>
        <dbReference type="Proteomes" id="UP000296468"/>
    </source>
</evidence>
<evidence type="ECO:0000256" key="6">
    <source>
        <dbReference type="RuleBase" id="RU364082"/>
    </source>
</evidence>
<name>A0A4P7PAN4_9PSED</name>
<dbReference type="GO" id="GO:0008831">
    <property type="term" value="F:dTDP-4-dehydrorhamnose reductase activity"/>
    <property type="evidence" value="ECO:0007669"/>
    <property type="project" value="UniProtKB-EC"/>
</dbReference>
<evidence type="ECO:0000313" key="8">
    <source>
        <dbReference type="EMBL" id="QBZ87419.1"/>
    </source>
</evidence>
<dbReference type="Gene3D" id="3.90.25.10">
    <property type="entry name" value="UDP-galactose 4-epimerase, domain 1"/>
    <property type="match status" value="1"/>
</dbReference>
<dbReference type="RefSeq" id="WP_135843199.1">
    <property type="nucleotide sequence ID" value="NZ_CP035088.1"/>
</dbReference>
<accession>A0A4P7PAN4</accession>
<dbReference type="FunFam" id="3.40.50.720:FF:000159">
    <property type="entry name" value="dTDP-4-dehydrorhamnose reductase"/>
    <property type="match status" value="1"/>
</dbReference>
<dbReference type="CDD" id="cd05254">
    <property type="entry name" value="dTDP_HR_like_SDR_e"/>
    <property type="match status" value="1"/>
</dbReference>
<dbReference type="EC" id="1.1.1.133" evidence="3 6"/>
<dbReference type="PANTHER" id="PTHR10491:SF4">
    <property type="entry name" value="METHIONINE ADENOSYLTRANSFERASE 2 SUBUNIT BETA"/>
    <property type="match status" value="1"/>
</dbReference>
<dbReference type="PANTHER" id="PTHR10491">
    <property type="entry name" value="DTDP-4-DEHYDRORHAMNOSE REDUCTASE"/>
    <property type="match status" value="1"/>
</dbReference>
<dbReference type="GO" id="GO:0019305">
    <property type="term" value="P:dTDP-rhamnose biosynthetic process"/>
    <property type="evidence" value="ECO:0007669"/>
    <property type="project" value="UniProtKB-UniPathway"/>
</dbReference>
<comment type="catalytic activity">
    <reaction evidence="5 6">
        <text>dTDP-beta-L-rhamnose + NADP(+) = dTDP-4-dehydro-beta-L-rhamnose + NADPH + H(+)</text>
        <dbReference type="Rhea" id="RHEA:21796"/>
        <dbReference type="ChEBI" id="CHEBI:15378"/>
        <dbReference type="ChEBI" id="CHEBI:57510"/>
        <dbReference type="ChEBI" id="CHEBI:57783"/>
        <dbReference type="ChEBI" id="CHEBI:58349"/>
        <dbReference type="ChEBI" id="CHEBI:62830"/>
        <dbReference type="EC" id="1.1.1.133"/>
    </reaction>
</comment>
<dbReference type="AlphaFoldDB" id="A0A4P7PAN4"/>
<dbReference type="EMBL" id="CP035088">
    <property type="protein sequence ID" value="QBZ87419.1"/>
    <property type="molecule type" value="Genomic_DNA"/>
</dbReference>
<dbReference type="UniPathway" id="UPA00281"/>
<feature type="domain" description="RmlD-like substrate binding" evidence="7">
    <location>
        <begin position="6"/>
        <end position="291"/>
    </location>
</feature>
<keyword evidence="6" id="KW-0521">NADP</keyword>
<evidence type="ECO:0000256" key="4">
    <source>
        <dbReference type="ARBA" id="ARBA00017099"/>
    </source>
</evidence>
<dbReference type="InterPro" id="IPR036291">
    <property type="entry name" value="NAD(P)-bd_dom_sf"/>
</dbReference>
<dbReference type="NCBIfam" id="TIGR01214">
    <property type="entry name" value="rmlD"/>
    <property type="match status" value="1"/>
</dbReference>
<evidence type="ECO:0000256" key="2">
    <source>
        <dbReference type="ARBA" id="ARBA00010944"/>
    </source>
</evidence>